<dbReference type="Proteomes" id="UP001498398">
    <property type="component" value="Unassembled WGS sequence"/>
</dbReference>
<dbReference type="EMBL" id="JBANRG010000093">
    <property type="protein sequence ID" value="KAK7436533.1"/>
    <property type="molecule type" value="Genomic_DNA"/>
</dbReference>
<keyword evidence="4" id="KW-1185">Reference proteome</keyword>
<evidence type="ECO:0000313" key="3">
    <source>
        <dbReference type="EMBL" id="KAK7472264.1"/>
    </source>
</evidence>
<evidence type="ECO:0000313" key="2">
    <source>
        <dbReference type="EMBL" id="KAK7436533.1"/>
    </source>
</evidence>
<feature type="compositionally biased region" description="Acidic residues" evidence="1">
    <location>
        <begin position="119"/>
        <end position="130"/>
    </location>
</feature>
<feature type="region of interest" description="Disordered" evidence="1">
    <location>
        <begin position="182"/>
        <end position="220"/>
    </location>
</feature>
<gene>
    <name evidence="3" type="ORF">VKT23_000385</name>
    <name evidence="2" type="ORF">VKT23_019087</name>
</gene>
<evidence type="ECO:0000313" key="4">
    <source>
        <dbReference type="Proteomes" id="UP001498398"/>
    </source>
</evidence>
<name>A0ABR1IQC4_9AGAR</name>
<evidence type="ECO:0000256" key="1">
    <source>
        <dbReference type="SAM" id="MobiDB-lite"/>
    </source>
</evidence>
<organism evidence="2 4">
    <name type="scientific">Marasmiellus scandens</name>
    <dbReference type="NCBI Taxonomy" id="2682957"/>
    <lineage>
        <taxon>Eukaryota</taxon>
        <taxon>Fungi</taxon>
        <taxon>Dikarya</taxon>
        <taxon>Basidiomycota</taxon>
        <taxon>Agaricomycotina</taxon>
        <taxon>Agaricomycetes</taxon>
        <taxon>Agaricomycetidae</taxon>
        <taxon>Agaricales</taxon>
        <taxon>Marasmiineae</taxon>
        <taxon>Omphalotaceae</taxon>
        <taxon>Marasmiellus</taxon>
    </lineage>
</organism>
<feature type="region of interest" description="Disordered" evidence="1">
    <location>
        <begin position="68"/>
        <end position="132"/>
    </location>
</feature>
<comment type="caution">
    <text evidence="2">The sequence shown here is derived from an EMBL/GenBank/DDBJ whole genome shotgun (WGS) entry which is preliminary data.</text>
</comment>
<accession>A0ABR1IQC4</accession>
<reference evidence="2 4" key="1">
    <citation type="submission" date="2024-01" db="EMBL/GenBank/DDBJ databases">
        <title>A draft genome for the cacao thread blight pathogen Marasmiellus scandens.</title>
        <authorList>
            <person name="Baruah I.K."/>
            <person name="Leung J."/>
            <person name="Bukari Y."/>
            <person name="Amoako-Attah I."/>
            <person name="Meinhardt L.W."/>
            <person name="Bailey B.A."/>
            <person name="Cohen S.P."/>
        </authorList>
    </citation>
    <scope>NUCLEOTIDE SEQUENCE [LARGE SCALE GENOMIC DNA]</scope>
    <source>
        <strain evidence="2 4">GH-19</strain>
    </source>
</reference>
<feature type="compositionally biased region" description="Polar residues" evidence="1">
    <location>
        <begin position="183"/>
        <end position="209"/>
    </location>
</feature>
<dbReference type="EMBL" id="JBANRG010000001">
    <property type="protein sequence ID" value="KAK7472264.1"/>
    <property type="molecule type" value="Genomic_DNA"/>
</dbReference>
<proteinExistence type="predicted"/>
<feature type="compositionally biased region" description="Acidic residues" evidence="1">
    <location>
        <begin position="72"/>
        <end position="81"/>
    </location>
</feature>
<protein>
    <submittedName>
        <fullName evidence="2">Uncharacterized protein</fullName>
    </submittedName>
</protein>
<sequence length="368" mass="41439">MEEIPEFLRPGIDTSDSPNAIPVQIFQSDSESLLGSPVDHNSPVDNHCPCICGLCCCKVRVIPPPTGHEAEAEAADDDDNETIGPLSSIRGPPSTIGPSTVGPYVTNVDPFNKPRTEPSEEIEPVIEDEPPLPIPPYIEPIGDPAFTPILMSPVQANPILSPPADPPQGLDVFQVLSPLPLEQTPSLTETPPEGTPQNFPSENQWQDPEQTPPPPRPDFSMVLEDPPDFPPVHRKTMQLVLRVKPVFVDCLDALYDILPKLDELSAVTDVQSKQDVCLDLEECLKTLWFILPPKHSCDDTMDCRHWHQRFIERIEQLAEKLVSFLDELRTPMELNKFSFRMDQYRRVFEKWIKKFEQYHALIRINPDP</sequence>